<comment type="caution">
    <text evidence="1">The sequence shown here is derived from an EMBL/GenBank/DDBJ whole genome shotgun (WGS) entry which is preliminary data.</text>
</comment>
<dbReference type="OrthoDB" id="2307203at2759"/>
<dbReference type="EMBL" id="CAGKOT010000011">
    <property type="protein sequence ID" value="CAB5357369.1"/>
    <property type="molecule type" value="Genomic_DNA"/>
</dbReference>
<evidence type="ECO:0000313" key="1">
    <source>
        <dbReference type="EMBL" id="CAB5357369.1"/>
    </source>
</evidence>
<dbReference type="AlphaFoldDB" id="A0A915Z1K7"/>
<organism evidence="1 2">
    <name type="scientific">Rhizophagus irregularis</name>
    <dbReference type="NCBI Taxonomy" id="588596"/>
    <lineage>
        <taxon>Eukaryota</taxon>
        <taxon>Fungi</taxon>
        <taxon>Fungi incertae sedis</taxon>
        <taxon>Mucoromycota</taxon>
        <taxon>Glomeromycotina</taxon>
        <taxon>Glomeromycetes</taxon>
        <taxon>Glomerales</taxon>
        <taxon>Glomeraceae</taxon>
        <taxon>Rhizophagus</taxon>
    </lineage>
</organism>
<proteinExistence type="predicted"/>
<dbReference type="Proteomes" id="UP000684084">
    <property type="component" value="Unassembled WGS sequence"/>
</dbReference>
<reference evidence="1" key="1">
    <citation type="submission" date="2020-05" db="EMBL/GenBank/DDBJ databases">
        <authorList>
            <person name="Rincon C."/>
            <person name="Sanders R I."/>
            <person name="Robbins C."/>
            <person name="Chaturvedi A."/>
        </authorList>
    </citation>
    <scope>NUCLEOTIDE SEQUENCE</scope>
    <source>
        <strain evidence="1">CHB12</strain>
    </source>
</reference>
<protein>
    <submittedName>
        <fullName evidence="1">Uncharacterized protein</fullName>
    </submittedName>
</protein>
<name>A0A915Z1K7_9GLOM</name>
<sequence length="376" mass="44455">MNNFITETTHRLGESNAPILRNELFKLFINKNTKFIQLTITEYFDYQVHLIPGAECCLSGLEIFYYNSKIDPNVLVGLAKICKSIKKIEINFDSYENTDSHGIFKLIEVQKNLNEFYLTDAFNRLEPFYKYLEESLIKHADTIQYLKIDWSPNTRFLSYFVNLVYLEIEKSFFIKKYNPNNLKNISLPILKILKINRVPLIATVNLIESTTGNLSEISIHCDKALRDVGCKMLIQAIYQNCPNIRYLKLSFDIKLLIPEFKNLLINCQFLIGLIIHVRNDYNFRWNKLFQILAKSSPISLFKFKFYSKEFKLKDLKLFFDNWKNRRAMLPKIIYPSFKVDQQLVSLIEQYKAKGIIENYIFSIIDCGDDYENFKWI</sequence>
<evidence type="ECO:0000313" key="2">
    <source>
        <dbReference type="Proteomes" id="UP000684084"/>
    </source>
</evidence>
<accession>A0A915Z1K7</accession>
<gene>
    <name evidence="1" type="ORF">CHRIB12_LOCUS6786</name>
</gene>